<dbReference type="AlphaFoldDB" id="A0A160MC40"/>
<dbReference type="InterPro" id="IPR032808">
    <property type="entry name" value="DoxX"/>
</dbReference>
<protein>
    <submittedName>
        <fullName evidence="6">DoxX family protein</fullName>
    </submittedName>
</protein>
<dbReference type="STRING" id="1196031.A361_15305"/>
<feature type="transmembrane region" description="Helical" evidence="5">
    <location>
        <begin position="95"/>
        <end position="116"/>
    </location>
</feature>
<keyword evidence="2 5" id="KW-0812">Transmembrane</keyword>
<evidence type="ECO:0000256" key="4">
    <source>
        <dbReference type="ARBA" id="ARBA00023136"/>
    </source>
</evidence>
<name>A0A160MC40_9BACI</name>
<accession>A0A160MC40</accession>
<evidence type="ECO:0000256" key="5">
    <source>
        <dbReference type="SAM" id="Phobius"/>
    </source>
</evidence>
<evidence type="ECO:0000256" key="1">
    <source>
        <dbReference type="ARBA" id="ARBA00004141"/>
    </source>
</evidence>
<sequence length="117" mass="13362">MDSVTVTIQIILILIFVISISMKLVRTKSMVKHWREYRYPLWFMQITAFLELLGVGGLIIGFWLPKFILLSGSLIIILMLGALHAHFLRAKHRPIMGLNALTMLTLASVIIFIQIVK</sequence>
<dbReference type="KEGG" id="bon:A361_15305"/>
<evidence type="ECO:0000313" key="6">
    <source>
        <dbReference type="EMBL" id="AND40460.1"/>
    </source>
</evidence>
<organism evidence="6 7">
    <name type="scientific">Cytobacillus oceanisediminis 2691</name>
    <dbReference type="NCBI Taxonomy" id="1196031"/>
    <lineage>
        <taxon>Bacteria</taxon>
        <taxon>Bacillati</taxon>
        <taxon>Bacillota</taxon>
        <taxon>Bacilli</taxon>
        <taxon>Bacillales</taxon>
        <taxon>Bacillaceae</taxon>
        <taxon>Cytobacillus</taxon>
    </lineage>
</organism>
<gene>
    <name evidence="6" type="ORF">A361_15305</name>
</gene>
<evidence type="ECO:0000256" key="2">
    <source>
        <dbReference type="ARBA" id="ARBA00022692"/>
    </source>
</evidence>
<dbReference type="EMBL" id="CP015506">
    <property type="protein sequence ID" value="AND40460.1"/>
    <property type="molecule type" value="Genomic_DNA"/>
</dbReference>
<dbReference type="GO" id="GO:0016020">
    <property type="term" value="C:membrane"/>
    <property type="evidence" value="ECO:0007669"/>
    <property type="project" value="UniProtKB-SubCell"/>
</dbReference>
<dbReference type="Pfam" id="PF13564">
    <property type="entry name" value="DoxX_2"/>
    <property type="match status" value="1"/>
</dbReference>
<proteinExistence type="predicted"/>
<keyword evidence="3 5" id="KW-1133">Transmembrane helix</keyword>
<evidence type="ECO:0000256" key="3">
    <source>
        <dbReference type="ARBA" id="ARBA00022989"/>
    </source>
</evidence>
<evidence type="ECO:0000313" key="7">
    <source>
        <dbReference type="Proteomes" id="UP000077856"/>
    </source>
</evidence>
<comment type="subcellular location">
    <subcellularLocation>
        <location evidence="1">Membrane</location>
        <topology evidence="1">Multi-pass membrane protein</topology>
    </subcellularLocation>
</comment>
<keyword evidence="4 5" id="KW-0472">Membrane</keyword>
<dbReference type="RefSeq" id="WP_009334066.1">
    <property type="nucleotide sequence ID" value="NZ_CP015506.1"/>
</dbReference>
<dbReference type="Proteomes" id="UP000077856">
    <property type="component" value="Chromosome"/>
</dbReference>
<feature type="transmembrane region" description="Helical" evidence="5">
    <location>
        <begin position="67"/>
        <end position="88"/>
    </location>
</feature>
<reference evidence="6 7" key="1">
    <citation type="submission" date="2016-04" db="EMBL/GenBank/DDBJ databases">
        <title>Complete genome sequence of Bacillus oceanisediminis strain 2691.</title>
        <authorList>
            <person name="Jeong H."/>
            <person name="Kim H.J."/>
            <person name="Lee D.-W."/>
        </authorList>
    </citation>
    <scope>NUCLEOTIDE SEQUENCE [LARGE SCALE GENOMIC DNA]</scope>
    <source>
        <strain evidence="6 7">2691</strain>
    </source>
</reference>
<dbReference type="eggNOG" id="ENOG5033Z4Z">
    <property type="taxonomic scope" value="Bacteria"/>
</dbReference>
<feature type="transmembrane region" description="Helical" evidence="5">
    <location>
        <begin position="37"/>
        <end position="61"/>
    </location>
</feature>
<feature type="transmembrane region" description="Helical" evidence="5">
    <location>
        <begin position="6"/>
        <end position="25"/>
    </location>
</feature>